<dbReference type="EMBL" id="LUUK01000100">
    <property type="protein sequence ID" value="OAI21392.1"/>
    <property type="molecule type" value="Genomic_DNA"/>
</dbReference>
<feature type="signal peptide" evidence="1">
    <location>
        <begin position="1"/>
        <end position="26"/>
    </location>
</feature>
<dbReference type="RefSeq" id="WP_064026954.1">
    <property type="nucleotide sequence ID" value="NZ_LUUK01000100.1"/>
</dbReference>
<dbReference type="Proteomes" id="UP000077628">
    <property type="component" value="Unassembled WGS sequence"/>
</dbReference>
<protein>
    <recommendedName>
        <fullName evidence="4">PBP domain-containing protein</fullName>
    </recommendedName>
</protein>
<dbReference type="AlphaFoldDB" id="A0A177NUB9"/>
<gene>
    <name evidence="2" type="ORF">A1355_02635</name>
</gene>
<evidence type="ECO:0008006" key="4">
    <source>
        <dbReference type="Google" id="ProtNLM"/>
    </source>
</evidence>
<evidence type="ECO:0000256" key="1">
    <source>
        <dbReference type="SAM" id="SignalP"/>
    </source>
</evidence>
<organism evidence="2 3">
    <name type="scientific">Methylomonas koyamae</name>
    <dbReference type="NCBI Taxonomy" id="702114"/>
    <lineage>
        <taxon>Bacteria</taxon>
        <taxon>Pseudomonadati</taxon>
        <taxon>Pseudomonadota</taxon>
        <taxon>Gammaproteobacteria</taxon>
        <taxon>Methylococcales</taxon>
        <taxon>Methylococcaceae</taxon>
        <taxon>Methylomonas</taxon>
    </lineage>
</organism>
<proteinExistence type="predicted"/>
<evidence type="ECO:0000313" key="3">
    <source>
        <dbReference type="Proteomes" id="UP000077628"/>
    </source>
</evidence>
<sequence>MNRFTPTRLTQLSLAISLVFSGGAQALLPTDGTPDISLYLPGSQANDPVLGFPVANSVIDSICADKANIAGTTTHVYFQALSSEADSAAKNDSYSGIYCLTSTAKLASILGTGAASTLTTAGSYVVDATHPAPATAPYNTAATKIKVWISRRRLGASAVGLSAASTNSPLGFIKDPSNCGTTTSTSGSFSYTSGGTTFQYNFACHLTPDDPLDTFNVALPTGATGDVTPDVMGAEDNTVPNTTPIDYNLFTTRRTVAGHIIGTPVTLKLYQALQLAGIVSGSLPSDCGLAGQGVTPITANASGENAACQPSLTKAQVASIFSGAVADWTALKVKLPTPATTGFTPTDTDAVADNVIDLPELVAQAKAAGFAGTGTDSPVVGTGDKLLDIPLDTTVHVCRRENGAGQQVAVMANILQYPCLDNHGPRIADTGSSNADFMYATSLGAVDSCLNDLNNGSNTYFSGTNSWNGTVSSPAVRHNPAPYNDYRDIPQNVAHGNQWGISIQTTERNASRGSNYRFIKIDGASPTGKEVAQNRYPLVGEYTFSWRGAYNTSNLGTSKGNDVNKLQNGLVKVGQLAATVAARNTSLSNHGWGQAGYVALSANVAPPAGWDPANPVSPYVRQTAGQPDACALPVLNTNYNNLSLPTP</sequence>
<feature type="chain" id="PRO_5008069580" description="PBP domain-containing protein" evidence="1">
    <location>
        <begin position="27"/>
        <end position="647"/>
    </location>
</feature>
<comment type="caution">
    <text evidence="2">The sequence shown here is derived from an EMBL/GenBank/DDBJ whole genome shotgun (WGS) entry which is preliminary data.</text>
</comment>
<reference evidence="3" key="1">
    <citation type="submission" date="2016-03" db="EMBL/GenBank/DDBJ databases">
        <authorList>
            <person name="Heylen K."/>
            <person name="De Vos P."/>
            <person name="Vekeman B."/>
        </authorList>
    </citation>
    <scope>NUCLEOTIDE SEQUENCE [LARGE SCALE GENOMIC DNA]</scope>
    <source>
        <strain evidence="3">R-45383</strain>
    </source>
</reference>
<dbReference type="OrthoDB" id="5559748at2"/>
<evidence type="ECO:0000313" key="2">
    <source>
        <dbReference type="EMBL" id="OAI21392.1"/>
    </source>
</evidence>
<name>A0A177NUB9_9GAMM</name>
<accession>A0A177NUB9</accession>
<keyword evidence="1" id="KW-0732">Signal</keyword>
<keyword evidence="3" id="KW-1185">Reference proteome</keyword>